<evidence type="ECO:0000313" key="2">
    <source>
        <dbReference type="Proteomes" id="UP001190700"/>
    </source>
</evidence>
<accession>A0AAE0FFG8</accession>
<name>A0AAE0FFG8_9CHLO</name>
<dbReference type="Proteomes" id="UP001190700">
    <property type="component" value="Unassembled WGS sequence"/>
</dbReference>
<organism evidence="1 2">
    <name type="scientific">Cymbomonas tetramitiformis</name>
    <dbReference type="NCBI Taxonomy" id="36881"/>
    <lineage>
        <taxon>Eukaryota</taxon>
        <taxon>Viridiplantae</taxon>
        <taxon>Chlorophyta</taxon>
        <taxon>Pyramimonadophyceae</taxon>
        <taxon>Pyramimonadales</taxon>
        <taxon>Pyramimonadaceae</taxon>
        <taxon>Cymbomonas</taxon>
    </lineage>
</organism>
<evidence type="ECO:0000313" key="1">
    <source>
        <dbReference type="EMBL" id="KAK3258732.1"/>
    </source>
</evidence>
<comment type="caution">
    <text evidence="1">The sequence shown here is derived from an EMBL/GenBank/DDBJ whole genome shotgun (WGS) entry which is preliminary data.</text>
</comment>
<dbReference type="AlphaFoldDB" id="A0AAE0FFG8"/>
<keyword evidence="2" id="KW-1185">Reference proteome</keyword>
<gene>
    <name evidence="1" type="ORF">CYMTET_32234</name>
</gene>
<protein>
    <submittedName>
        <fullName evidence="1">Uncharacterized protein</fullName>
    </submittedName>
</protein>
<dbReference type="EMBL" id="LGRX02019300">
    <property type="protein sequence ID" value="KAK3258732.1"/>
    <property type="molecule type" value="Genomic_DNA"/>
</dbReference>
<proteinExistence type="predicted"/>
<reference evidence="1 2" key="1">
    <citation type="journal article" date="2015" name="Genome Biol. Evol.">
        <title>Comparative Genomics of a Bacterivorous Green Alga Reveals Evolutionary Causalities and Consequences of Phago-Mixotrophic Mode of Nutrition.</title>
        <authorList>
            <person name="Burns J.A."/>
            <person name="Paasch A."/>
            <person name="Narechania A."/>
            <person name="Kim E."/>
        </authorList>
    </citation>
    <scope>NUCLEOTIDE SEQUENCE [LARGE SCALE GENOMIC DNA]</scope>
    <source>
        <strain evidence="1 2">PLY_AMNH</strain>
    </source>
</reference>
<sequence length="98" mass="10600">MECRNQDVGIGGLLDHAGRALHVARAAVGGVVPVSGRTSRACRDECFGEDVERYGVRTEMLAVAVAPVFLRPRVQNPELPPLASGLAAKRSFIMRFRP</sequence>